<comment type="caution">
    <text evidence="3">The sequence shown here is derived from an EMBL/GenBank/DDBJ whole genome shotgun (WGS) entry which is preliminary data.</text>
</comment>
<protein>
    <recommendedName>
        <fullName evidence="5">Secreted protein</fullName>
    </recommendedName>
</protein>
<proteinExistence type="predicted"/>
<dbReference type="AlphaFoldDB" id="A0AAD7TAT1"/>
<evidence type="ECO:0000256" key="1">
    <source>
        <dbReference type="SAM" id="MobiDB-lite"/>
    </source>
</evidence>
<organism evidence="3 4">
    <name type="scientific">Aldrovandia affinis</name>
    <dbReference type="NCBI Taxonomy" id="143900"/>
    <lineage>
        <taxon>Eukaryota</taxon>
        <taxon>Metazoa</taxon>
        <taxon>Chordata</taxon>
        <taxon>Craniata</taxon>
        <taxon>Vertebrata</taxon>
        <taxon>Euteleostomi</taxon>
        <taxon>Actinopterygii</taxon>
        <taxon>Neopterygii</taxon>
        <taxon>Teleostei</taxon>
        <taxon>Notacanthiformes</taxon>
        <taxon>Halosauridae</taxon>
        <taxon>Aldrovandia</taxon>
    </lineage>
</organism>
<evidence type="ECO:0000313" key="3">
    <source>
        <dbReference type="EMBL" id="KAJ8416721.1"/>
    </source>
</evidence>
<feature type="chain" id="PRO_5042026744" description="Secreted protein" evidence="2">
    <location>
        <begin position="21"/>
        <end position="110"/>
    </location>
</feature>
<dbReference type="EMBL" id="JAINUG010000005">
    <property type="protein sequence ID" value="KAJ8416721.1"/>
    <property type="molecule type" value="Genomic_DNA"/>
</dbReference>
<feature type="signal peptide" evidence="2">
    <location>
        <begin position="1"/>
        <end position="20"/>
    </location>
</feature>
<keyword evidence="4" id="KW-1185">Reference proteome</keyword>
<dbReference type="Proteomes" id="UP001221898">
    <property type="component" value="Unassembled WGS sequence"/>
</dbReference>
<sequence length="110" mass="11769">MKTVKCVMLVTLGVSWHTFSAHTRQVSGDGGGGEGVTTSHGEGKAGPVLLSTQERVAPLCTRCPPSPSRGLVTAMARRCDGAGGWRERERERQATCSFAEVANPRRAWSE</sequence>
<reference evidence="3" key="1">
    <citation type="journal article" date="2023" name="Science">
        <title>Genome structures resolve the early diversification of teleost fishes.</title>
        <authorList>
            <person name="Parey E."/>
            <person name="Louis A."/>
            <person name="Montfort J."/>
            <person name="Bouchez O."/>
            <person name="Roques C."/>
            <person name="Iampietro C."/>
            <person name="Lluch J."/>
            <person name="Castinel A."/>
            <person name="Donnadieu C."/>
            <person name="Desvignes T."/>
            <person name="Floi Bucao C."/>
            <person name="Jouanno E."/>
            <person name="Wen M."/>
            <person name="Mejri S."/>
            <person name="Dirks R."/>
            <person name="Jansen H."/>
            <person name="Henkel C."/>
            <person name="Chen W.J."/>
            <person name="Zahm M."/>
            <person name="Cabau C."/>
            <person name="Klopp C."/>
            <person name="Thompson A.W."/>
            <person name="Robinson-Rechavi M."/>
            <person name="Braasch I."/>
            <person name="Lecointre G."/>
            <person name="Bobe J."/>
            <person name="Postlethwait J.H."/>
            <person name="Berthelot C."/>
            <person name="Roest Crollius H."/>
            <person name="Guiguen Y."/>
        </authorList>
    </citation>
    <scope>NUCLEOTIDE SEQUENCE</scope>
    <source>
        <strain evidence="3">NC1722</strain>
    </source>
</reference>
<evidence type="ECO:0008006" key="5">
    <source>
        <dbReference type="Google" id="ProtNLM"/>
    </source>
</evidence>
<keyword evidence="2" id="KW-0732">Signal</keyword>
<feature type="region of interest" description="Disordered" evidence="1">
    <location>
        <begin position="23"/>
        <end position="48"/>
    </location>
</feature>
<evidence type="ECO:0000256" key="2">
    <source>
        <dbReference type="SAM" id="SignalP"/>
    </source>
</evidence>
<name>A0AAD7TAT1_9TELE</name>
<accession>A0AAD7TAT1</accession>
<evidence type="ECO:0000313" key="4">
    <source>
        <dbReference type="Proteomes" id="UP001221898"/>
    </source>
</evidence>
<gene>
    <name evidence="3" type="ORF">AAFF_G00325990</name>
</gene>